<evidence type="ECO:0000256" key="21">
    <source>
        <dbReference type="ARBA" id="ARBA00022890"/>
    </source>
</evidence>
<feature type="region of interest" description="Fusion peptide" evidence="32">
    <location>
        <begin position="512"/>
        <end position="532"/>
    </location>
</feature>
<evidence type="ECO:0000256" key="4">
    <source>
        <dbReference type="ARBA" id="ARBA00004563"/>
    </source>
</evidence>
<dbReference type="HAMAP" id="MF_04083">
    <property type="entry name" value="HIV_ENV"/>
    <property type="match status" value="1"/>
</dbReference>
<evidence type="ECO:0000256" key="12">
    <source>
        <dbReference type="ARBA" id="ARBA00022595"/>
    </source>
</evidence>
<comment type="caution">
    <text evidence="32 33">Lacks conserved residue(s) required for the propagation of feature annotation.</text>
</comment>
<evidence type="ECO:0000256" key="11">
    <source>
        <dbReference type="ARBA" id="ARBA00022581"/>
    </source>
</evidence>
<comment type="PTM">
    <text evidence="32">Highly glycosylated by host. The high number of glycan on the protein is reffered to as 'glycan shield' because it contributes to hide protein sequence from adaptive immune system.</text>
</comment>
<evidence type="ECO:0000256" key="13">
    <source>
        <dbReference type="ARBA" id="ARBA00022685"/>
    </source>
</evidence>
<keyword evidence="19 32" id="KW-1043">Host membrane</keyword>
<evidence type="ECO:0000256" key="23">
    <source>
        <dbReference type="ARBA" id="ARBA00023046"/>
    </source>
</evidence>
<evidence type="ECO:0000256" key="32">
    <source>
        <dbReference type="HAMAP-Rule" id="MF_04083"/>
    </source>
</evidence>
<comment type="function">
    <text evidence="32">Envelope glycoprotein gp160: Oligomerizes in the host endoplasmic reticulum into predominantly trimers. In a second time, gp160 transits in the host Golgi, where glycosylation is completed. The precursor is then proteolytically cleaved in the trans-Golgi and thereby activated by cellular furin or furin-like proteases to produce gp120 and gp41.</text>
</comment>
<evidence type="ECO:0000256" key="29">
    <source>
        <dbReference type="ARBA" id="ARBA00023280"/>
    </source>
</evidence>
<evidence type="ECO:0000256" key="17">
    <source>
        <dbReference type="ARBA" id="ARBA00022804"/>
    </source>
</evidence>
<keyword evidence="17 32" id="KW-1161">Viral attachment to host cell</keyword>
<keyword evidence="29 32" id="KW-0899">Viral immunoevasion</keyword>
<evidence type="ECO:0000256" key="7">
    <source>
        <dbReference type="ARBA" id="ARBA00022506"/>
    </source>
</evidence>
<dbReference type="GO" id="GO:0016020">
    <property type="term" value="C:membrane"/>
    <property type="evidence" value="ECO:0007669"/>
    <property type="project" value="UniProtKB-UniRule"/>
</dbReference>
<feature type="coiled-coil region" evidence="32">
    <location>
        <begin position="633"/>
        <end position="667"/>
    </location>
</feature>
<feature type="region of interest" description="Immunosuppression" evidence="32">
    <location>
        <begin position="574"/>
        <end position="592"/>
    </location>
</feature>
<evidence type="ECO:0000256" key="10">
    <source>
        <dbReference type="ARBA" id="ARBA00022570"/>
    </source>
</evidence>
<keyword evidence="27 32" id="KW-1015">Disulfide bond</keyword>
<dbReference type="EMBL" id="MF284959">
    <property type="protein sequence ID" value="AWD35083.1"/>
    <property type="molecule type" value="Genomic_DNA"/>
</dbReference>
<feature type="domain" description="Human immunodeficiency virus 1 envelope glycoprotein Gp120" evidence="34">
    <location>
        <begin position="33"/>
        <end position="511"/>
    </location>
</feature>
<comment type="subcellular location">
    <molecule>Transmembrane protein gp41</molecule>
    <subcellularLocation>
        <location evidence="32">Virion membrane</location>
        <topology evidence="32">Single-pass type I membrane protein</topology>
    </subcellularLocation>
    <subcellularLocation>
        <location evidence="32">Host cell membrane</location>
        <topology evidence="32">Single-pass type I membrane protein</topology>
    </subcellularLocation>
    <subcellularLocation>
        <location evidence="32">Host endosome membrane</location>
        <topology evidence="32">Single-pass type I membrane protein</topology>
    </subcellularLocation>
    <text evidence="32">It is probably concentrated at the site of budding and incorporated into the virions possibly by contacts between the cytoplasmic tail of Env and the N-terminus of Gag.</text>
</comment>
<feature type="disulfide bond" evidence="32">
    <location>
        <begin position="53"/>
        <end position="73"/>
    </location>
</feature>
<dbReference type="GO" id="GO:0005198">
    <property type="term" value="F:structural molecule activity"/>
    <property type="evidence" value="ECO:0007669"/>
    <property type="project" value="UniProtKB-UniRule"/>
</dbReference>
<evidence type="ECO:0000256" key="16">
    <source>
        <dbReference type="ARBA" id="ARBA00022729"/>
    </source>
</evidence>
<dbReference type="GO" id="GO:0019031">
    <property type="term" value="C:viral envelope"/>
    <property type="evidence" value="ECO:0007669"/>
    <property type="project" value="UniProtKB-KW"/>
</dbReference>
<feature type="region of interest" description="MPER; binding to GalCer" evidence="32">
    <location>
        <begin position="662"/>
        <end position="683"/>
    </location>
</feature>
<evidence type="ECO:0000256" key="26">
    <source>
        <dbReference type="ARBA" id="ARBA00023139"/>
    </source>
</evidence>
<evidence type="ECO:0000256" key="9">
    <source>
        <dbReference type="ARBA" id="ARBA00022511"/>
    </source>
</evidence>
<feature type="chain" id="PRO_5023507787" description="Envelope glycoprotein gp160" evidence="32">
    <location>
        <begin position="32"/>
        <end position="864"/>
    </location>
</feature>
<keyword evidence="25 32" id="KW-0472">Membrane</keyword>
<reference evidence="36" key="1">
    <citation type="journal article" date="2018" name="AIDS Res. Hum. Retroviruses">
        <title>Individuals with HIV-1 subtype C infection and cryptococcal meningitis exhibit viral genetic intermixing of HIV-1 between plasma and cerebrospinal fluid, and a high prevalence of CXCR4-using variants.</title>
        <authorList>
            <person name="Sojane K."/>
            <person name="Kangethe R.T."/>
            <person name="Chang C.C."/>
            <person name="Moosa M.Y."/>
            <person name="Lewin S.R."/>
            <person name="French M.A."/>
            <person name="Ndung'u T."/>
        </authorList>
    </citation>
    <scope>NUCLEOTIDE SEQUENCE</scope>
    <source>
        <strain evidence="36">CM029C_SGA09</strain>
    </source>
</reference>
<feature type="disulfide bond" evidence="32">
    <location>
        <begin position="235"/>
        <end position="246"/>
    </location>
</feature>
<keyword evidence="10 32" id="KW-1165">Clathrin-mediated endocytosis of virus by host</keyword>
<keyword evidence="16 32" id="KW-0732">Signal</keyword>
<keyword evidence="31 32" id="KW-1160">Virus entry into host cell</keyword>
<comment type="PTM">
    <text evidence="32">Specific enzymatic cleavages in vivo yield mature proteins. Envelope glycoproteins are synthesized as a inactive precursor that is heavily N-glycosylated and processed likely by host cell furin in the Golgi to yield the mature SU and TM proteins. The cleavage site between SU and TM requires the minimal sequence [KR]-X-[KR]-R. About 2 of the 9 disulfide bonds of gp41 are reduced by P4HB/PDI, following binding to CD4 receptor.</text>
</comment>
<keyword evidence="18 32" id="KW-0946">Virion</keyword>
<feature type="region of interest" description="CD4-binding loop" evidence="32">
    <location>
        <begin position="374"/>
        <end position="384"/>
    </location>
</feature>
<comment type="miscellaneous">
    <text evidence="32">Inhibitors targeting HIV-1 viral envelope proteins are used as antiretroviral drugs. Attachment of virions to the cell surface via non-specific interactions and CD4 binding can be blocked by inhibitors that include cyanovirin-N, cyclotriazadisulfonamide analogs, PRO 2000, TNX 355 and PRO 542. In addition, BMS 806 can block CD4-induced conformational changes. Env interactions with the coreceptor molecules can be targeted by CCR5 antagonists including SCH-D, maraviroc (UK 427857) and aplaviroc (GW 873140), and the CXCR4 antagonist AMD 070. Fusion of viral and cellular membranes can be inhibited by peptides such as enfuvirtide and tifuvirtide (T 1249). Resistance to inhibitors associated with mutations in Env are observed. Most of the time, single mutations confer only a modest reduction in drug susceptibility. Combination of several mutations is usually required to develop a high-level drug resistance.</text>
</comment>
<evidence type="ECO:0000256" key="14">
    <source>
        <dbReference type="ARBA" id="ARBA00022692"/>
    </source>
</evidence>
<evidence type="ECO:0000256" key="28">
    <source>
        <dbReference type="ARBA" id="ARBA00023180"/>
    </source>
</evidence>
<comment type="function">
    <text evidence="32">Transmembrane protein gp41: Acts as a class I viral fusion protein. Under the current model, the protein has at least 3 conformational states: pre-fusion native state, pre-hairpin intermediate state, and post-fusion hairpin state. During fusion of viral and target intracellular membranes, the coiled coil regions (heptad repeats) assume a trimer-of-hairpins structure, positioning the fusion peptide in close proximity to the C-terminal region of the ectodomain. The formation of this structure appears to drive apposition and subsequent fusion of viral and target cell membranes. Complete fusion occurs in host cell endosomes and is dynamin-dependent, however some lipid transfer might occur at the plasma membrane. The virus undergoes clathrin-dependent internalization long before endosomal fusion, thus minimizing the surface exposure of conserved viral epitopes during fusion and reducing the efficacy of inhibitors targeting these epitopes. Membranes fusion leads to delivery of the nucleocapsid into the cytoplasm.</text>
</comment>
<feature type="transmembrane region" description="Helical" evidence="33">
    <location>
        <begin position="512"/>
        <end position="535"/>
    </location>
</feature>
<dbReference type="GO" id="GO:1903908">
    <property type="term" value="P:positive regulation of plasma membrane raft polarization"/>
    <property type="evidence" value="ECO:0007669"/>
    <property type="project" value="UniProtKB-UniRule"/>
</dbReference>
<dbReference type="InterPro" id="IPR000777">
    <property type="entry name" value="HIV1_Gp120"/>
</dbReference>
<comment type="domain">
    <text evidence="32">Some of the most genetically diverse regions of the viral genome are present in Env. They are called variable regions 1 through 5 (V1 through V5). Coreceptor usage of gp120 is determined mainly by the primary structure of the third variable region (V3) in the outer domain of gp120. The sequence of V3 determines which coreceptor, CCR5 and/or CXCR4 (corresponding to R5/macrophage, X4/T cell and R5X4/T cell and macrophage tropism), is used to trigger the fusion potential of the Env complex, and hence which cells the virus can infect. Binding to CCR5 involves a region adjacent in addition to V3.</text>
</comment>
<dbReference type="SUPFAM" id="SSF58069">
    <property type="entry name" value="Virus ectodomain"/>
    <property type="match status" value="1"/>
</dbReference>
<proteinExistence type="inferred from homology"/>
<protein>
    <recommendedName>
        <fullName evidence="32">Envelope glycoprotein gp160</fullName>
    </recommendedName>
    <alternativeName>
        <fullName evidence="32">Env polyprotein</fullName>
    </alternativeName>
    <component>
        <recommendedName>
            <fullName evidence="32">Surface protein gp120</fullName>
            <shortName evidence="32">SU</shortName>
        </recommendedName>
        <alternativeName>
            <fullName evidence="32">Glycoprotein 120</fullName>
            <shortName evidence="32">gp120</shortName>
        </alternativeName>
    </component>
    <component>
        <recommendedName>
            <fullName evidence="32">Transmembrane protein gp41</fullName>
            <shortName evidence="32">TM</shortName>
        </recommendedName>
        <alternativeName>
            <fullName evidence="32">Glycoprotein 41</fullName>
            <shortName evidence="32">gp41</shortName>
        </alternativeName>
    </component>
</protein>
<keyword evidence="23 32" id="KW-1039">Host endosome</keyword>
<feature type="site" description="Cleavage; by host furin" evidence="32">
    <location>
        <begin position="511"/>
        <end position="512"/>
    </location>
</feature>
<dbReference type="Gene3D" id="2.170.40.20">
    <property type="entry name" value="Human immunodeficiency virus 1, Gp160, envelope glycoprotein"/>
    <property type="match status" value="2"/>
</dbReference>
<comment type="domain">
    <text evidence="32">The CD4-binding region is targeted by the antibody b12.</text>
</comment>
<dbReference type="CDD" id="cd09909">
    <property type="entry name" value="HIV-1-like_HR1-HR2"/>
    <property type="match status" value="1"/>
</dbReference>
<evidence type="ECO:0000259" key="34">
    <source>
        <dbReference type="Pfam" id="PF00516"/>
    </source>
</evidence>
<accession>A0A2S1CN26</accession>
<keyword evidence="26 32" id="KW-0564">Palmitate</keyword>
<dbReference type="Pfam" id="PF00516">
    <property type="entry name" value="GP120"/>
    <property type="match status" value="1"/>
</dbReference>
<evidence type="ECO:0000256" key="22">
    <source>
        <dbReference type="ARBA" id="ARBA00022989"/>
    </source>
</evidence>
<organismHost>
    <name type="scientific">Homo sapiens</name>
    <name type="common">Human</name>
    <dbReference type="NCBI Taxonomy" id="9606"/>
</organismHost>
<evidence type="ECO:0000256" key="18">
    <source>
        <dbReference type="ARBA" id="ARBA00022844"/>
    </source>
</evidence>
<dbReference type="FunFam" id="2.170.40.20:FF:000003">
    <property type="entry name" value="Envelope glycoprotein gp160"/>
    <property type="match status" value="1"/>
</dbReference>
<comment type="miscellaneous">
    <text evidence="32">HIV-1 lineages are divided in three main groups, M (for Major), O (for Outlier), and N (for New, or Non-M, Non-O). The vast majority of strains found worldwide belong to the group M. Group O seems to be endemic to and largely confined to Cameroon and neighboring countries in West Central Africa, where these viruses represent a small minority of HIV-1 strains. The group N is represented by a limited number of isolates from Cameroonian persons. The group M is further subdivided in 9 clades or subtypes (A to D, F to H, J and K).</text>
</comment>
<dbReference type="Gene3D" id="1.20.5.490">
    <property type="entry name" value="Single helix bin"/>
    <property type="match status" value="1"/>
</dbReference>
<feature type="short sequence motif" description="YXXL motif; contains endocytosis signal" evidence="32">
    <location>
        <begin position="712"/>
        <end position="715"/>
    </location>
</feature>
<keyword evidence="22 32" id="KW-1133">Transmembrane helix</keyword>
<comment type="subunit">
    <text evidence="32">The mature envelope protein (Env) consists of a homotrimer of non-covalently associated gp120-gp41 heterodimers. The resulting complex protrudes from the virus surface as a spike. There seems to be as few as 10 spikes on the average virion. Surface protein gp120 interacts with host CD4, CCR5 and CXCR4. Gp120 also interacts with the C-type lectins CD209/DC-SIGN and CLEC4M/DC-SIGNR (collectively referred to as DC-SIGN(R)). Gp120 and gp41 interact with GalCer. Gp120 interacts with host ITGA4/ITGB7 complex; on CD4+ T-cells, this interaction results in rapid activation of integrin ITGAL/LFA-1, which facilitates efficient cell-to-cell spreading of HIV-1. Gp120 interacts with cell-associated heparan sulfate; this interaction increases virus infectivity on permissive cells and may be involved in infection of CD4- cells.</text>
</comment>
<keyword evidence="24 32" id="KW-0175">Coiled coil</keyword>
<feature type="chain" id="PRO_5023507788" description="Transmembrane protein gp41" evidence="32">
    <location>
        <begin position="512"/>
        <end position="864"/>
    </location>
</feature>
<evidence type="ECO:0000256" key="8">
    <source>
        <dbReference type="ARBA" id="ARBA00022510"/>
    </source>
</evidence>
<dbReference type="Pfam" id="PF00517">
    <property type="entry name" value="GP41"/>
    <property type="match status" value="1"/>
</dbReference>
<dbReference type="InterPro" id="IPR036377">
    <property type="entry name" value="Gp120_core_sf"/>
</dbReference>
<keyword evidence="30 32" id="KW-0449">Lipoprotein</keyword>
<comment type="function">
    <text evidence="32">Surface protein gp120: Attaches the virus to the host lymphoid cell by binding to the primary receptor CD4. This interaction induces a structural rearrangement creating a high affinity binding site for a chemokine coreceptor like CXCR4 and/or CCR5. Acts as a ligand for CD209/DC-SIGN and CLEC4M/DC-SIGNR, which are respectively found on dendritic cells (DCs), and on endothelial cells of liver sinusoids and lymph node sinuses. These interactions allow capture of viral particles at mucosal surfaces by these cells and subsequent transmission to permissive cells. HIV subverts the migration properties of dendritic cells to gain access to CD4+ T-cells in lymph nodes. Virus transmission to permissive T-cells occurs either in trans (without DCs infection, through viral capture and transmission), or in cis (following DCs productive infection, through the usual CD4-gp120 interaction), thereby inducing a robust infection. In trans infection, bound virions remain infectious over days and it is proposed that they are not degraded, but protected in non-lysosomal acidic organelles within the DCs close to the cell membrane thus contributing to the viral infectious potential during DCs' migration from the periphery to the lymphoid tissues. On arrival at lymphoid tissues, intact virions recycle back to DCs' cell surface allowing virus transmission to CD4+ T-cells.</text>
</comment>
<sequence length="864" mass="97542">MRVRGIQRNWPQWWIWGILGFWMIITCRVMGNLWVTVYYGVPVWTEAKAPLFCASDAKAYEKEVHNVWATHACVPINPDPQEVELKNVTENFNMWKNDMVDQMHEDIISLWDQSLKPCVKLTPLCVTLNCTNATITNNTVNGSPAPTGNSSNVTNTLKEELRNCSFNTTTEIRDKNQKAYALFYRSDLKSLNKQTKDYVLINCNSSTITQACPKVSFDPIPIHYCAPAGFAILKCNDETFNGTGPCHNVSTVQCTHGIKPVVSTQFLLNGSLAEGGIIIRSENLTDNAKTIIVHLNESVEIVCTRPGNNTRTSVRIGPGQTFYATGDIIGDIRKAHCDINTGKWIATLERVEEKLKEKLKEHFPNITKIKFDNSSGGDLEVTTHSFNCRGEFFYCNTTALFSNFSENNASIKNITTIPCRIKQFINMWQEVGRAMYAPPIAGNITCTSNITGLLLTRDGGINKTDDTFRPGGGNMKDNWRSELYKYKVVEIKPLGVAPTGAKRRVVEREKRAVGIGALFLGFLGAAGSTMGAASITLTVQARQLLSGIVQQQSNLLRAIEAQQHLLQLTVWGIKQLQTRVLALERYLRDQQLLGLWGCSGKLICTTAVPWNSSWSNKSTTEIWDNMTWMEWDREISNYTDTIYRLLEDSQSQQEKNERDLLALDSWNSLWSWFDITKWLWYIKIFIMIVGGLIGLRIIMGVLSIVHRVRQGYSPLSFQTLTPTSRGRPDRLERIEEEGGEQDRDRSIRLVNGFLALAWDDLRSLCRFSYHQLRDFILIVARAVELLGRSSLRGLQRGWEALKYLGNLVLYWGLEIKNSAINLLDTIAIAVAEGTDRIIEVIQGIGRAIFNIPRRIRQGFEAALL</sequence>
<feature type="disulfide bond" evidence="32">
    <location>
        <begin position="598"/>
        <end position="604"/>
    </location>
</feature>
<dbReference type="GO" id="GO:0039654">
    <property type="term" value="P:fusion of virus membrane with host endosome membrane"/>
    <property type="evidence" value="ECO:0007669"/>
    <property type="project" value="UniProtKB-UniRule"/>
</dbReference>
<evidence type="ECO:0000256" key="20">
    <source>
        <dbReference type="ARBA" id="ARBA00022879"/>
    </source>
</evidence>
<keyword evidence="11 32" id="KW-0945">Host-virus interaction</keyword>
<evidence type="ECO:0000256" key="2">
    <source>
        <dbReference type="ARBA" id="ARBA00004433"/>
    </source>
</evidence>
<comment type="subcellular location">
    <subcellularLocation>
        <location evidence="3">Host cell membrane</location>
        <topology evidence="3">Peripheral membrane protein</topology>
    </subcellularLocation>
    <subcellularLocation>
        <location evidence="1">Host cell membrane</location>
        <topology evidence="1">Single-pass type I membrane protein</topology>
    </subcellularLocation>
    <subcellularLocation>
        <location evidence="2">Host endosome membrane</location>
        <topology evidence="2">Peripheral membrane protein</topology>
    </subcellularLocation>
    <subcellularLocation>
        <location evidence="5">Host endosome membrane</location>
        <topology evidence="5">Single-pass type I membrane protein</topology>
    </subcellularLocation>
    <subcellularLocation>
        <location evidence="6">Virion membrane</location>
        <topology evidence="6">Peripheral membrane protein</topology>
    </subcellularLocation>
    <subcellularLocation>
        <location evidence="4">Virion membrane</location>
        <topology evidence="4">Single-pass type I membrane protein</topology>
    </subcellularLocation>
</comment>
<dbReference type="InterPro" id="IPR000328">
    <property type="entry name" value="GP41-like"/>
</dbReference>
<gene>
    <name evidence="32 36" type="primary">env</name>
</gene>
<comment type="domain">
    <text evidence="32">The YXXL motif is involved in determining the exact site of viral release at the surface of infected mononuclear cells and promotes endocytosis. YXXL and di-leucine endocytosis motifs interact directly or indirectly with the clathrin adapter complexes, opperate independently, and their activities are not additive.</text>
</comment>
<evidence type="ECO:0000256" key="1">
    <source>
        <dbReference type="ARBA" id="ARBA00004402"/>
    </source>
</evidence>
<keyword evidence="20 32" id="KW-0261">Viral envelope protein</keyword>
<keyword evidence="12 32" id="KW-1162">Viral penetration into host cytoplasm</keyword>
<evidence type="ECO:0000256" key="3">
    <source>
        <dbReference type="ARBA" id="ARBA00004505"/>
    </source>
</evidence>
<dbReference type="GO" id="GO:0019062">
    <property type="term" value="P:virion attachment to host cell"/>
    <property type="evidence" value="ECO:0007669"/>
    <property type="project" value="UniProtKB-UniRule"/>
</dbReference>
<dbReference type="GO" id="GO:0052031">
    <property type="term" value="P:symbiont-mediated perturbation of host defense response"/>
    <property type="evidence" value="ECO:0007669"/>
    <property type="project" value="UniProtKB-UniRule"/>
</dbReference>
<evidence type="ECO:0000256" key="25">
    <source>
        <dbReference type="ARBA" id="ARBA00023136"/>
    </source>
</evidence>
<dbReference type="GO" id="GO:0075512">
    <property type="term" value="P:clathrin-dependent endocytosis of virus by host cell"/>
    <property type="evidence" value="ECO:0007669"/>
    <property type="project" value="UniProtKB-UniRule"/>
</dbReference>
<organism evidence="36">
    <name type="scientific">Human immunodeficiency virus type 1</name>
    <name type="common">HIV-1</name>
    <dbReference type="NCBI Taxonomy" id="11676"/>
    <lineage>
        <taxon>Viruses</taxon>
        <taxon>Riboviria</taxon>
        <taxon>Pararnavirae</taxon>
        <taxon>Artverviricota</taxon>
        <taxon>Revtraviricetes</taxon>
        <taxon>Ortervirales</taxon>
        <taxon>Retroviridae</taxon>
        <taxon>Orthoretrovirinae</taxon>
        <taxon>Lentivirus</taxon>
        <taxon>Lentivirus humimdef1</taxon>
    </lineage>
</organism>
<feature type="disulfide bond" evidence="32">
    <location>
        <begin position="225"/>
        <end position="254"/>
    </location>
</feature>
<dbReference type="GO" id="GO:1903911">
    <property type="term" value="P:positive regulation of receptor clustering"/>
    <property type="evidence" value="ECO:0007669"/>
    <property type="project" value="UniProtKB-UniRule"/>
</dbReference>
<dbReference type="GO" id="GO:0019082">
    <property type="term" value="P:viral protein processing"/>
    <property type="evidence" value="ECO:0007669"/>
    <property type="project" value="UniProtKB-UniRule"/>
</dbReference>
<feature type="lipid moiety-binding region" description="S-palmitoyl cysteine; by host" evidence="32">
    <location>
        <position position="765"/>
    </location>
</feature>
<comment type="domain">
    <text evidence="32 33">The 17 amino acids long immunosuppressive region is present in many retroviral envelope proteins. Synthetic peptides derived from this relatively conserved sequence inhibit immune function in vitro and in vivo.</text>
</comment>
<keyword evidence="13 32" id="KW-0165">Cleavage on pair of basic residues</keyword>
<keyword evidence="21 32" id="KW-1164">Virus endocytosis by host</keyword>
<feature type="region of interest" description="V2" evidence="32">
    <location>
        <begin position="164"/>
        <end position="203"/>
    </location>
</feature>
<evidence type="ECO:0000256" key="33">
    <source>
        <dbReference type="RuleBase" id="RU363095"/>
    </source>
</evidence>
<evidence type="ECO:0000256" key="27">
    <source>
        <dbReference type="ARBA" id="ARBA00023157"/>
    </source>
</evidence>
<evidence type="ECO:0000313" key="36">
    <source>
        <dbReference type="EMBL" id="AWD35083.1"/>
    </source>
</evidence>
<keyword evidence="15 32" id="KW-0053">Apoptosis</keyword>
<dbReference type="GO" id="GO:0044175">
    <property type="term" value="C:host cell endosome membrane"/>
    <property type="evidence" value="ECO:0007669"/>
    <property type="project" value="UniProtKB-SubCell"/>
</dbReference>
<feature type="topological domain" description="Cytoplasmic" evidence="32">
    <location>
        <begin position="706"/>
        <end position="864"/>
    </location>
</feature>
<evidence type="ECO:0000259" key="35">
    <source>
        <dbReference type="Pfam" id="PF00517"/>
    </source>
</evidence>
<dbReference type="InterPro" id="IPR037527">
    <property type="entry name" value="Gp160"/>
</dbReference>
<dbReference type="SUPFAM" id="SSF56502">
    <property type="entry name" value="gp120 core"/>
    <property type="match status" value="2"/>
</dbReference>
<dbReference type="FunFam" id="1.10.287.210:FF:000001">
    <property type="entry name" value="Envelope glycoprotein gp160"/>
    <property type="match status" value="1"/>
</dbReference>
<evidence type="ECO:0000256" key="31">
    <source>
        <dbReference type="ARBA" id="ARBA00023296"/>
    </source>
</evidence>
<evidence type="ECO:0000256" key="6">
    <source>
        <dbReference type="ARBA" id="ARBA00004650"/>
    </source>
</evidence>
<comment type="subcellular location">
    <molecule>Surface protein gp120</molecule>
    <subcellularLocation>
        <location evidence="32">Virion membrane</location>
        <topology evidence="32">Peripheral membrane protein</topology>
    </subcellularLocation>
    <subcellularLocation>
        <location evidence="32">Host cell membrane</location>
        <topology evidence="32">Peripheral membrane protein</topology>
    </subcellularLocation>
    <subcellularLocation>
        <location evidence="32">Host endosome membrane</location>
        <topology evidence="32">Single-pass type I membrane protein</topology>
    </subcellularLocation>
    <text evidence="32">The surface protein is not anchored to the viral envelope, but associates with the extravirion surface through its binding to TM. It is probably concentrated at the site of budding and incorporated into the virions possibly by contacts between the cytoplasmic tail of Env and the N-terminus of Gag.</text>
</comment>
<keyword evidence="7 32" id="KW-1168">Fusion of virus membrane with host membrane</keyword>
<comment type="domain">
    <text evidence="32">The membrane proximal external region (MPER) present in gp41 is a tryptophan-rich region recognized by the antibodies 2F5, Z13, and 4E10. MPER seems to play a role in fusion.</text>
</comment>
<dbReference type="GO" id="GO:0020002">
    <property type="term" value="C:host cell plasma membrane"/>
    <property type="evidence" value="ECO:0007669"/>
    <property type="project" value="UniProtKB-SubCell"/>
</dbReference>
<keyword evidence="9 32" id="KW-1032">Host cell membrane</keyword>
<evidence type="ECO:0000256" key="15">
    <source>
        <dbReference type="ARBA" id="ARBA00022703"/>
    </source>
</evidence>
<dbReference type="GO" id="GO:0055036">
    <property type="term" value="C:virion membrane"/>
    <property type="evidence" value="ECO:0007669"/>
    <property type="project" value="UniProtKB-SubCell"/>
</dbReference>
<keyword evidence="14 32" id="KW-0812">Transmembrane</keyword>
<keyword evidence="28 32" id="KW-0325">Glycoprotein</keyword>
<feature type="transmembrane region" description="Helical" evidence="33">
    <location>
        <begin position="678"/>
        <end position="705"/>
    </location>
</feature>
<dbReference type="GO" id="GO:0019064">
    <property type="term" value="P:fusion of virus membrane with host plasma membrane"/>
    <property type="evidence" value="ECO:0007669"/>
    <property type="project" value="UniProtKB-UniRule"/>
</dbReference>
<keyword evidence="8 32" id="KW-1170">Fusion of virus membrane with host endosomal membrane</keyword>
<feature type="domain" description="Retroviral envelope protein GP41-like" evidence="35">
    <location>
        <begin position="530"/>
        <end position="720"/>
    </location>
</feature>
<dbReference type="FunFam" id="2.170.40.20:FF:000004">
    <property type="entry name" value="Envelope glycoprotein gp160"/>
    <property type="match status" value="1"/>
</dbReference>
<dbReference type="Gene3D" id="1.10.287.210">
    <property type="match status" value="1"/>
</dbReference>
<comment type="similarity">
    <text evidence="32">Belongs to the HIV-1 env protein family.</text>
</comment>
<evidence type="ECO:0000256" key="24">
    <source>
        <dbReference type="ARBA" id="ARBA00023054"/>
    </source>
</evidence>
<evidence type="ECO:0000256" key="19">
    <source>
        <dbReference type="ARBA" id="ARBA00022870"/>
    </source>
</evidence>
<feature type="transmembrane region" description="Helical" evidence="33">
    <location>
        <begin position="13"/>
        <end position="41"/>
    </location>
</feature>
<name>A0A2S1CN26_HV1</name>
<feature type="short sequence motif" description="Di-leucine internalization motif" evidence="32">
    <location>
        <begin position="863"/>
        <end position="864"/>
    </location>
</feature>
<evidence type="ECO:0000256" key="30">
    <source>
        <dbReference type="ARBA" id="ARBA00023288"/>
    </source>
</evidence>
<comment type="PTM">
    <text evidence="32">Palmitoylation of the transmembrane protein and of Env polyprotein (prior to its proteolytic cleavage) is essential for their association with host cell membrane lipid rafts. Palmitoylation is therefore required for envelope trafficking to classical lipid rafts, but not for viral replication.</text>
</comment>
<evidence type="ECO:0000256" key="5">
    <source>
        <dbReference type="ARBA" id="ARBA00004578"/>
    </source>
</evidence>